<name>A0ABX8WCP8_9HYPH</name>
<reference evidence="1 2" key="1">
    <citation type="submission" date="2021-08" db="EMBL/GenBank/DDBJ databases">
        <title>Devosia salina sp. nov., isolated from the South China Sea sediment.</title>
        <authorList>
            <person name="Zhou Z."/>
        </authorList>
    </citation>
    <scope>NUCLEOTIDE SEQUENCE [LARGE SCALE GENOMIC DNA]</scope>
    <source>
        <strain evidence="1 2">SCS-3</strain>
    </source>
</reference>
<dbReference type="EMBL" id="CP080590">
    <property type="protein sequence ID" value="QYO75339.1"/>
    <property type="molecule type" value="Genomic_DNA"/>
</dbReference>
<dbReference type="RefSeq" id="WP_220303803.1">
    <property type="nucleotide sequence ID" value="NZ_CP080590.1"/>
</dbReference>
<proteinExistence type="predicted"/>
<gene>
    <name evidence="1" type="ORF">K1X15_11835</name>
</gene>
<protein>
    <recommendedName>
        <fullName evidence="3">PNPLA domain-containing protein</fullName>
    </recommendedName>
</protein>
<evidence type="ECO:0000313" key="1">
    <source>
        <dbReference type="EMBL" id="QYO75339.1"/>
    </source>
</evidence>
<dbReference type="Proteomes" id="UP000825799">
    <property type="component" value="Chromosome"/>
</dbReference>
<evidence type="ECO:0008006" key="3">
    <source>
        <dbReference type="Google" id="ProtNLM"/>
    </source>
</evidence>
<organism evidence="1 2">
    <name type="scientific">Devosia salina</name>
    <dbReference type="NCBI Taxonomy" id="2860336"/>
    <lineage>
        <taxon>Bacteria</taxon>
        <taxon>Pseudomonadati</taxon>
        <taxon>Pseudomonadota</taxon>
        <taxon>Alphaproteobacteria</taxon>
        <taxon>Hyphomicrobiales</taxon>
        <taxon>Devosiaceae</taxon>
        <taxon>Devosia</taxon>
    </lineage>
</organism>
<sequence length="232" mass="25112">MTTIVVKAFADRVEILSDGGLTNSVSGAFQLLEKVNKVTGSIWAPIAVAGTGPTSYSKRVADAVTNWSRAAGGSVDATIERVREELARQRKDAGPPLQPSRMLLAGISETKGPCVWEFVNYAGTTPAPWTLAEHGQCIRLFGSHPTPEEEAALDDITTLADYVPVMDAFRARWRRQCNSHVDLTTIWPYGVETRRLRVWDEDVIGAPMVSVDEWLASGSGVIVEEDVAGAGD</sequence>
<keyword evidence="2" id="KW-1185">Reference proteome</keyword>
<accession>A0ABX8WCP8</accession>
<evidence type="ECO:0000313" key="2">
    <source>
        <dbReference type="Proteomes" id="UP000825799"/>
    </source>
</evidence>